<dbReference type="InterPro" id="IPR029063">
    <property type="entry name" value="SAM-dependent_MTases_sf"/>
</dbReference>
<accession>F6B8V2</accession>
<dbReference type="STRING" id="868595.Desca_1954"/>
<keyword evidence="3" id="KW-1185">Reference proteome</keyword>
<dbReference type="PANTHER" id="PTHR43464:SF94">
    <property type="entry name" value="MALONYL-[ACYL-CARRIER PROTEIN] O-METHYLTRANSFERASE"/>
    <property type="match status" value="1"/>
</dbReference>
<dbReference type="AlphaFoldDB" id="F6B8V2"/>
<reference evidence="2" key="1">
    <citation type="submission" date="2011-05" db="EMBL/GenBank/DDBJ databases">
        <title>Complete sequence of Desulfotomaculum carboxydivorans CO-1-SRB.</title>
        <authorList>
            <consortium name="US DOE Joint Genome Institute"/>
            <person name="Lucas S."/>
            <person name="Han J."/>
            <person name="Lapidus A."/>
            <person name="Cheng J.-F."/>
            <person name="Goodwin L."/>
            <person name="Pitluck S."/>
            <person name="Peters L."/>
            <person name="Mikhailova N."/>
            <person name="Lu M."/>
            <person name="Han C."/>
            <person name="Tapia R."/>
            <person name="Land M."/>
            <person name="Hauser L."/>
            <person name="Kyrpides N."/>
            <person name="Ivanova N."/>
            <person name="Pagani I."/>
            <person name="Stams A."/>
            <person name="Plugge C."/>
            <person name="Muyzer G."/>
            <person name="Kuever J."/>
            <person name="Parshina S."/>
            <person name="Ivanova A."/>
            <person name="Nazina T."/>
            <person name="Woyke T."/>
        </authorList>
    </citation>
    <scope>NUCLEOTIDE SEQUENCE [LARGE SCALE GENOMIC DNA]</scope>
    <source>
        <strain evidence="2">CO-1-SRB</strain>
    </source>
</reference>
<protein>
    <submittedName>
        <fullName evidence="2">Methyltransferase type 11</fullName>
    </submittedName>
</protein>
<keyword evidence="2" id="KW-0808">Transferase</keyword>
<dbReference type="SUPFAM" id="SSF53335">
    <property type="entry name" value="S-adenosyl-L-methionine-dependent methyltransferases"/>
    <property type="match status" value="1"/>
</dbReference>
<feature type="domain" description="Methyltransferase type 11" evidence="1">
    <location>
        <begin position="41"/>
        <end position="129"/>
    </location>
</feature>
<dbReference type="eggNOG" id="COG0500">
    <property type="taxonomic scope" value="Bacteria"/>
</dbReference>
<proteinExistence type="predicted"/>
<dbReference type="KEGG" id="dca:Desca_1954"/>
<organism evidence="2 3">
    <name type="scientific">Desulfotomaculum nigrificans (strain DSM 14880 / VKM B-2319 / CO-1-SRB)</name>
    <name type="common">Desulfotomaculum carboxydivorans</name>
    <dbReference type="NCBI Taxonomy" id="868595"/>
    <lineage>
        <taxon>Bacteria</taxon>
        <taxon>Bacillati</taxon>
        <taxon>Bacillota</taxon>
        <taxon>Clostridia</taxon>
        <taxon>Eubacteriales</taxon>
        <taxon>Desulfotomaculaceae</taxon>
        <taxon>Desulfotomaculum</taxon>
    </lineage>
</organism>
<evidence type="ECO:0000313" key="2">
    <source>
        <dbReference type="EMBL" id="AEF94795.1"/>
    </source>
</evidence>
<sequence length="240" mass="27559">MEKVIYLKMVQMERNHWWYKGRREFISKLIRPYLRPNLHILDAGCGAGGTMEYMARYGSVVGIDISEEMVEYCRKEGLSAYHGSVTKLPFANGLFDLVLCLDVLEHLPMDQIAVEELKRVIRPGGLLVISVPSFSWLWGRHDELNQHCRRYNFGELIKLVQLAGLSVERSTYFNFFLLPPIWLARKLGRLLPMGPGQTYLNFGTVRLNTLLYSILKLEAELLGKFNLPIGVSQVVLARKK</sequence>
<dbReference type="PANTHER" id="PTHR43464">
    <property type="entry name" value="METHYLTRANSFERASE"/>
    <property type="match status" value="1"/>
</dbReference>
<dbReference type="GO" id="GO:0008757">
    <property type="term" value="F:S-adenosylmethionine-dependent methyltransferase activity"/>
    <property type="evidence" value="ECO:0007669"/>
    <property type="project" value="InterPro"/>
</dbReference>
<keyword evidence="2" id="KW-0489">Methyltransferase</keyword>
<dbReference type="CDD" id="cd02440">
    <property type="entry name" value="AdoMet_MTases"/>
    <property type="match status" value="1"/>
</dbReference>
<dbReference type="Pfam" id="PF08241">
    <property type="entry name" value="Methyltransf_11"/>
    <property type="match status" value="1"/>
</dbReference>
<dbReference type="Proteomes" id="UP000009226">
    <property type="component" value="Chromosome"/>
</dbReference>
<gene>
    <name evidence="2" type="ordered locus">Desca_1954</name>
</gene>
<evidence type="ECO:0000313" key="3">
    <source>
        <dbReference type="Proteomes" id="UP000009226"/>
    </source>
</evidence>
<dbReference type="InterPro" id="IPR013216">
    <property type="entry name" value="Methyltransf_11"/>
</dbReference>
<name>F6B8V2_DESCC</name>
<dbReference type="HOGENOM" id="CLU_082726_0_1_9"/>
<dbReference type="Gene3D" id="3.40.50.150">
    <property type="entry name" value="Vaccinia Virus protein VP39"/>
    <property type="match status" value="1"/>
</dbReference>
<evidence type="ECO:0000259" key="1">
    <source>
        <dbReference type="Pfam" id="PF08241"/>
    </source>
</evidence>
<dbReference type="GO" id="GO:0032259">
    <property type="term" value="P:methylation"/>
    <property type="evidence" value="ECO:0007669"/>
    <property type="project" value="UniProtKB-KW"/>
</dbReference>
<dbReference type="EMBL" id="CP002736">
    <property type="protein sequence ID" value="AEF94795.1"/>
    <property type="molecule type" value="Genomic_DNA"/>
</dbReference>
<dbReference type="RefSeq" id="WP_013810469.1">
    <property type="nucleotide sequence ID" value="NC_015565.1"/>
</dbReference>